<name>A0ABP8DGS2_9ACTN</name>
<evidence type="ECO:0000256" key="1">
    <source>
        <dbReference type="SAM" id="Phobius"/>
    </source>
</evidence>
<keyword evidence="1" id="KW-0812">Transmembrane</keyword>
<evidence type="ECO:0000313" key="3">
    <source>
        <dbReference type="Proteomes" id="UP001500620"/>
    </source>
</evidence>
<dbReference type="EMBL" id="BAABAT010000021">
    <property type="protein sequence ID" value="GAA4255607.1"/>
    <property type="molecule type" value="Genomic_DNA"/>
</dbReference>
<proteinExistence type="predicted"/>
<comment type="caution">
    <text evidence="2">The sequence shown here is derived from an EMBL/GenBank/DDBJ whole genome shotgun (WGS) entry which is preliminary data.</text>
</comment>
<keyword evidence="1" id="KW-0472">Membrane</keyword>
<keyword evidence="3" id="KW-1185">Reference proteome</keyword>
<sequence>MQQYLGRERHRREARVRQDELRGHRDGRYQARLSLVRATPRAGRRGYRHAMGGDAVFAWIVLGLAVAVLVLLALYVDSWRDKDDA</sequence>
<keyword evidence="1" id="KW-1133">Transmembrane helix</keyword>
<gene>
    <name evidence="2" type="ORF">GCM10022255_065110</name>
</gene>
<feature type="transmembrane region" description="Helical" evidence="1">
    <location>
        <begin position="55"/>
        <end position="76"/>
    </location>
</feature>
<organism evidence="2 3">
    <name type="scientific">Dactylosporangium darangshiense</name>
    <dbReference type="NCBI Taxonomy" id="579108"/>
    <lineage>
        <taxon>Bacteria</taxon>
        <taxon>Bacillati</taxon>
        <taxon>Actinomycetota</taxon>
        <taxon>Actinomycetes</taxon>
        <taxon>Micromonosporales</taxon>
        <taxon>Micromonosporaceae</taxon>
        <taxon>Dactylosporangium</taxon>
    </lineage>
</organism>
<evidence type="ECO:0000313" key="2">
    <source>
        <dbReference type="EMBL" id="GAA4255607.1"/>
    </source>
</evidence>
<protein>
    <submittedName>
        <fullName evidence="2">Uncharacterized protein</fullName>
    </submittedName>
</protein>
<accession>A0ABP8DGS2</accession>
<reference evidence="3" key="1">
    <citation type="journal article" date="2019" name="Int. J. Syst. Evol. Microbiol.">
        <title>The Global Catalogue of Microorganisms (GCM) 10K type strain sequencing project: providing services to taxonomists for standard genome sequencing and annotation.</title>
        <authorList>
            <consortium name="The Broad Institute Genomics Platform"/>
            <consortium name="The Broad Institute Genome Sequencing Center for Infectious Disease"/>
            <person name="Wu L."/>
            <person name="Ma J."/>
        </authorList>
    </citation>
    <scope>NUCLEOTIDE SEQUENCE [LARGE SCALE GENOMIC DNA]</scope>
    <source>
        <strain evidence="3">JCM 17441</strain>
    </source>
</reference>
<dbReference type="Proteomes" id="UP001500620">
    <property type="component" value="Unassembled WGS sequence"/>
</dbReference>